<evidence type="ECO:0000313" key="3">
    <source>
        <dbReference type="Proteomes" id="UP001213000"/>
    </source>
</evidence>
<feature type="transmembrane region" description="Helical" evidence="1">
    <location>
        <begin position="12"/>
        <end position="29"/>
    </location>
</feature>
<keyword evidence="3" id="KW-1185">Reference proteome</keyword>
<evidence type="ECO:0000256" key="1">
    <source>
        <dbReference type="SAM" id="Phobius"/>
    </source>
</evidence>
<protein>
    <submittedName>
        <fullName evidence="2">Uncharacterized protein</fullName>
    </submittedName>
</protein>
<comment type="caution">
    <text evidence="2">The sequence shown here is derived from an EMBL/GenBank/DDBJ whole genome shotgun (WGS) entry which is preliminary data.</text>
</comment>
<organism evidence="2 3">
    <name type="scientific">Leucocoprinus birnbaumii</name>
    <dbReference type="NCBI Taxonomy" id="56174"/>
    <lineage>
        <taxon>Eukaryota</taxon>
        <taxon>Fungi</taxon>
        <taxon>Dikarya</taxon>
        <taxon>Basidiomycota</taxon>
        <taxon>Agaricomycotina</taxon>
        <taxon>Agaricomycetes</taxon>
        <taxon>Agaricomycetidae</taxon>
        <taxon>Agaricales</taxon>
        <taxon>Agaricineae</taxon>
        <taxon>Agaricaceae</taxon>
        <taxon>Leucocoprinus</taxon>
    </lineage>
</organism>
<proteinExistence type="predicted"/>
<dbReference type="AlphaFoldDB" id="A0AAD5VX75"/>
<keyword evidence="1" id="KW-0472">Membrane</keyword>
<name>A0AAD5VX75_9AGAR</name>
<feature type="transmembrane region" description="Helical" evidence="1">
    <location>
        <begin position="372"/>
        <end position="394"/>
    </location>
</feature>
<gene>
    <name evidence="2" type="ORF">NP233_g3078</name>
</gene>
<accession>A0AAD5VX75</accession>
<reference evidence="2" key="1">
    <citation type="submission" date="2022-07" db="EMBL/GenBank/DDBJ databases">
        <title>Genome Sequence of Leucocoprinus birnbaumii.</title>
        <authorList>
            <person name="Buettner E."/>
        </authorList>
    </citation>
    <scope>NUCLEOTIDE SEQUENCE</scope>
    <source>
        <strain evidence="2">VT141</strain>
    </source>
</reference>
<dbReference type="Proteomes" id="UP001213000">
    <property type="component" value="Unassembled WGS sequence"/>
</dbReference>
<keyword evidence="1" id="KW-1133">Transmembrane helix</keyword>
<keyword evidence="1" id="KW-0812">Transmembrane</keyword>
<dbReference type="EMBL" id="JANIEX010000142">
    <property type="protein sequence ID" value="KAJ3572445.1"/>
    <property type="molecule type" value="Genomic_DNA"/>
</dbReference>
<evidence type="ECO:0000313" key="2">
    <source>
        <dbReference type="EMBL" id="KAJ3572445.1"/>
    </source>
</evidence>
<feature type="transmembrane region" description="Helical" evidence="1">
    <location>
        <begin position="49"/>
        <end position="67"/>
    </location>
</feature>
<feature type="transmembrane region" description="Helical" evidence="1">
    <location>
        <begin position="118"/>
        <end position="141"/>
    </location>
</feature>
<sequence length="446" mass="49841">MPYPRLTYSRIPSRIVIVASCADLVLSYLAVSDSQLQDWIRDSSIPYRAFLTIIAAPSLSIFIHNLLRPLIWRSELTAALDYVYSLLELAGLDEWAQAICGVRPWAPRYSPENPVLRYARGVLATLCLLVMVALGFITIIAQPSYNLAGSPYNALTIYWREPSNYRDLDANVLLVFPVDSHKAQADIDLEQVIEVQVFDQIVPNNCMTTLNREAAINVTVVVCKPLAEDSHTDSKKGMMTEYLYTINFTSVPSSSNISYALLYLQDADSSIEDVFLFTEPTILRRGHQLSSYPIRSYRVVVPDAVAVALPIPQSREIDIWKVGSLSPDPSTRPIDNDQASLRLMFPPVQANVLREEENPDHTILSGLSFTGGVWTVLDGVFSAIFGTSLLLVLFGMKPLSVYGIVHMFPKKRPALRFKDGDMSDEELKKVVKIVREHLLDADSTDV</sequence>